<feature type="compositionally biased region" description="Basic and acidic residues" evidence="1">
    <location>
        <begin position="28"/>
        <end position="52"/>
    </location>
</feature>
<evidence type="ECO:0000313" key="2">
    <source>
        <dbReference type="EMBL" id="KAK2021472.1"/>
    </source>
</evidence>
<protein>
    <submittedName>
        <fullName evidence="2">Uncharacterized protein</fullName>
    </submittedName>
</protein>
<proteinExistence type="predicted"/>
<dbReference type="Proteomes" id="UP001232148">
    <property type="component" value="Unassembled WGS sequence"/>
</dbReference>
<evidence type="ECO:0000313" key="3">
    <source>
        <dbReference type="Proteomes" id="UP001232148"/>
    </source>
</evidence>
<dbReference type="EMBL" id="MU843102">
    <property type="protein sequence ID" value="KAK2021472.1"/>
    <property type="molecule type" value="Genomic_DNA"/>
</dbReference>
<reference evidence="2" key="1">
    <citation type="submission" date="2021-06" db="EMBL/GenBank/DDBJ databases">
        <title>Comparative genomics, transcriptomics and evolutionary studies reveal genomic signatures of adaptation to plant cell wall in hemibiotrophic fungi.</title>
        <authorList>
            <consortium name="DOE Joint Genome Institute"/>
            <person name="Baroncelli R."/>
            <person name="Diaz J.F."/>
            <person name="Benocci T."/>
            <person name="Peng M."/>
            <person name="Battaglia E."/>
            <person name="Haridas S."/>
            <person name="Andreopoulos W."/>
            <person name="Labutti K."/>
            <person name="Pangilinan J."/>
            <person name="Floch G.L."/>
            <person name="Makela M.R."/>
            <person name="Henrissat B."/>
            <person name="Grigoriev I.V."/>
            <person name="Crouch J.A."/>
            <person name="De Vries R.P."/>
            <person name="Sukno S.A."/>
            <person name="Thon M.R."/>
        </authorList>
    </citation>
    <scope>NUCLEOTIDE SEQUENCE</scope>
    <source>
        <strain evidence="2">MAFF235873</strain>
    </source>
</reference>
<name>A0AAD9H548_9PEZI</name>
<dbReference type="AlphaFoldDB" id="A0AAD9H548"/>
<feature type="region of interest" description="Disordered" evidence="1">
    <location>
        <begin position="145"/>
        <end position="164"/>
    </location>
</feature>
<comment type="caution">
    <text evidence="2">The sequence shown here is derived from an EMBL/GenBank/DDBJ whole genome shotgun (WGS) entry which is preliminary data.</text>
</comment>
<feature type="region of interest" description="Disordered" evidence="1">
    <location>
        <begin position="1"/>
        <end position="81"/>
    </location>
</feature>
<gene>
    <name evidence="2" type="ORF">LX32DRAFT_250601</name>
</gene>
<organism evidence="2 3">
    <name type="scientific">Colletotrichum zoysiae</name>
    <dbReference type="NCBI Taxonomy" id="1216348"/>
    <lineage>
        <taxon>Eukaryota</taxon>
        <taxon>Fungi</taxon>
        <taxon>Dikarya</taxon>
        <taxon>Ascomycota</taxon>
        <taxon>Pezizomycotina</taxon>
        <taxon>Sordariomycetes</taxon>
        <taxon>Hypocreomycetidae</taxon>
        <taxon>Glomerellales</taxon>
        <taxon>Glomerellaceae</taxon>
        <taxon>Colletotrichum</taxon>
        <taxon>Colletotrichum graminicola species complex</taxon>
    </lineage>
</organism>
<sequence>MFALPLSLSQNVKTKKQQGTGIEGGEGGETKARMKMGSERASRNKWVGEERKKIKPPRRKGKNKGKKKQIPKRENAGEDEKTLVWTSFSLFQPLVSRNPTHGCDDDMMMMMMMMMRSFPSLMPNSNPDECESVRKVCVRVPDSFHAASIPKPSPHPSSDDRSWPGLIPRNMLSC</sequence>
<accession>A0AAD9H548</accession>
<evidence type="ECO:0000256" key="1">
    <source>
        <dbReference type="SAM" id="MobiDB-lite"/>
    </source>
</evidence>
<feature type="compositionally biased region" description="Basic residues" evidence="1">
    <location>
        <begin position="53"/>
        <end position="70"/>
    </location>
</feature>
<feature type="compositionally biased region" description="Basic and acidic residues" evidence="1">
    <location>
        <begin position="71"/>
        <end position="81"/>
    </location>
</feature>
<keyword evidence="3" id="KW-1185">Reference proteome</keyword>